<name>X1FC10_9ZZZZ</name>
<accession>X1FC10</accession>
<dbReference type="AlphaFoldDB" id="X1FC10"/>
<sequence>YWAQKDNKKTARREHVEKAIQERFERVSLIEDKIQEFIEEGTIMIDTKGKVTGQINGLSVY</sequence>
<comment type="caution">
    <text evidence="1">The sequence shown here is derived from an EMBL/GenBank/DDBJ whole genome shotgun (WGS) entry which is preliminary data.</text>
</comment>
<proteinExistence type="predicted"/>
<evidence type="ECO:0000313" key="1">
    <source>
        <dbReference type="EMBL" id="GAH26939.1"/>
    </source>
</evidence>
<dbReference type="EMBL" id="BART01041555">
    <property type="protein sequence ID" value="GAH26939.1"/>
    <property type="molecule type" value="Genomic_DNA"/>
</dbReference>
<reference evidence="1" key="1">
    <citation type="journal article" date="2014" name="Front. Microbiol.">
        <title>High frequency of phylogenetically diverse reductive dehalogenase-homologous genes in deep subseafloor sedimentary metagenomes.</title>
        <authorList>
            <person name="Kawai M."/>
            <person name="Futagami T."/>
            <person name="Toyoda A."/>
            <person name="Takaki Y."/>
            <person name="Nishi S."/>
            <person name="Hori S."/>
            <person name="Arai W."/>
            <person name="Tsubouchi T."/>
            <person name="Morono Y."/>
            <person name="Uchiyama I."/>
            <person name="Ito T."/>
            <person name="Fujiyama A."/>
            <person name="Inagaki F."/>
            <person name="Takami H."/>
        </authorList>
    </citation>
    <scope>NUCLEOTIDE SEQUENCE</scope>
    <source>
        <strain evidence="1">Expedition CK06-06</strain>
    </source>
</reference>
<protein>
    <submittedName>
        <fullName evidence="1">Uncharacterized protein</fullName>
    </submittedName>
</protein>
<organism evidence="1">
    <name type="scientific">marine sediment metagenome</name>
    <dbReference type="NCBI Taxonomy" id="412755"/>
    <lineage>
        <taxon>unclassified sequences</taxon>
        <taxon>metagenomes</taxon>
        <taxon>ecological metagenomes</taxon>
    </lineage>
</organism>
<gene>
    <name evidence="1" type="ORF">S01H4_66782</name>
</gene>
<feature type="non-terminal residue" evidence="1">
    <location>
        <position position="1"/>
    </location>
</feature>
<feature type="non-terminal residue" evidence="1">
    <location>
        <position position="61"/>
    </location>
</feature>